<feature type="compositionally biased region" description="Basic residues" evidence="1">
    <location>
        <begin position="1"/>
        <end position="11"/>
    </location>
</feature>
<accession>A0A2Z3H104</accession>
<protein>
    <submittedName>
        <fullName evidence="2">Nucleotidyltransferase</fullName>
    </submittedName>
</protein>
<evidence type="ECO:0000313" key="3">
    <source>
        <dbReference type="Proteomes" id="UP000245802"/>
    </source>
</evidence>
<organism evidence="2 3">
    <name type="scientific">Gemmata obscuriglobus</name>
    <dbReference type="NCBI Taxonomy" id="114"/>
    <lineage>
        <taxon>Bacteria</taxon>
        <taxon>Pseudomonadati</taxon>
        <taxon>Planctomycetota</taxon>
        <taxon>Planctomycetia</taxon>
        <taxon>Gemmatales</taxon>
        <taxon>Gemmataceae</taxon>
        <taxon>Gemmata</taxon>
    </lineage>
</organism>
<dbReference type="Pfam" id="PF10127">
    <property type="entry name" value="RlaP"/>
    <property type="match status" value="1"/>
</dbReference>
<dbReference type="PANTHER" id="PTHR34817">
    <property type="entry name" value="NUCLEOTIDYLTRANSFERASE"/>
    <property type="match status" value="1"/>
</dbReference>
<dbReference type="OrthoDB" id="9796845at2"/>
<name>A0A2Z3H104_9BACT</name>
<evidence type="ECO:0000313" key="2">
    <source>
        <dbReference type="EMBL" id="AWM37256.1"/>
    </source>
</evidence>
<dbReference type="KEGG" id="gog:C1280_09610"/>
<keyword evidence="2" id="KW-0808">Transferase</keyword>
<sequence>MDTQTRKRAGRPRSTENDVPTSHDLDLTALARWANERVPDALFWTVSGSHSYGFPSADSDIDLRGCFRAPLRALAGLRPPAETLEPKGTLDGREVEAVAHEAGKYLRMLCKHNGYVLEQVFSPLVAHGADFLARLRPVAAKCVTKHCYNHYRGFLHTQRQQFEKESPKRAKTLLYAYRVALTGVHLLETGEVETHLPTLNERFKLPFVPELIERKAGAEFGALSAVDVEFHTRQLTEWEHRLAAAHEASTLPTDAPAHELNALLLELRDLR</sequence>
<dbReference type="InterPro" id="IPR018775">
    <property type="entry name" value="RlaP"/>
</dbReference>
<gene>
    <name evidence="2" type="ORF">C1280_09610</name>
</gene>
<feature type="compositionally biased region" description="Basic and acidic residues" evidence="1">
    <location>
        <begin position="13"/>
        <end position="22"/>
    </location>
</feature>
<dbReference type="Proteomes" id="UP000245802">
    <property type="component" value="Chromosome"/>
</dbReference>
<evidence type="ECO:0000256" key="1">
    <source>
        <dbReference type="SAM" id="MobiDB-lite"/>
    </source>
</evidence>
<keyword evidence="3" id="KW-1185">Reference proteome</keyword>
<dbReference type="AlphaFoldDB" id="A0A2Z3H104"/>
<dbReference type="GO" id="GO:0016740">
    <property type="term" value="F:transferase activity"/>
    <property type="evidence" value="ECO:0007669"/>
    <property type="project" value="UniProtKB-KW"/>
</dbReference>
<dbReference type="EMBL" id="CP025958">
    <property type="protein sequence ID" value="AWM37256.1"/>
    <property type="molecule type" value="Genomic_DNA"/>
</dbReference>
<feature type="region of interest" description="Disordered" evidence="1">
    <location>
        <begin position="1"/>
        <end position="22"/>
    </location>
</feature>
<reference evidence="2 3" key="1">
    <citation type="submission" date="2018-01" db="EMBL/GenBank/DDBJ databases">
        <title>G. obscuriglobus.</title>
        <authorList>
            <person name="Franke J."/>
            <person name="Blomberg W."/>
            <person name="Selmecki A."/>
        </authorList>
    </citation>
    <scope>NUCLEOTIDE SEQUENCE [LARGE SCALE GENOMIC DNA]</scope>
    <source>
        <strain evidence="2 3">DSM 5831</strain>
    </source>
</reference>
<dbReference type="PANTHER" id="PTHR34817:SF1">
    <property type="entry name" value="NUCLEOTIDYLTRANSFERASE"/>
    <property type="match status" value="1"/>
</dbReference>
<proteinExistence type="predicted"/>